<evidence type="ECO:0000313" key="2">
    <source>
        <dbReference type="Proteomes" id="UP001642464"/>
    </source>
</evidence>
<protein>
    <submittedName>
        <fullName evidence="1">PABC domain-containing protein</fullName>
    </submittedName>
</protein>
<dbReference type="Proteomes" id="UP001642464">
    <property type="component" value="Unassembled WGS sequence"/>
</dbReference>
<evidence type="ECO:0000313" key="1">
    <source>
        <dbReference type="EMBL" id="CAK9026699.1"/>
    </source>
</evidence>
<reference evidence="1 2" key="1">
    <citation type="submission" date="2024-02" db="EMBL/GenBank/DDBJ databases">
        <authorList>
            <person name="Chen Y."/>
            <person name="Shah S."/>
            <person name="Dougan E. K."/>
            <person name="Thang M."/>
            <person name="Chan C."/>
        </authorList>
    </citation>
    <scope>NUCLEOTIDE SEQUENCE [LARGE SCALE GENOMIC DNA]</scope>
</reference>
<dbReference type="SUPFAM" id="SSF53335">
    <property type="entry name" value="S-adenosyl-L-methionine-dependent methyltransferases"/>
    <property type="match status" value="1"/>
</dbReference>
<dbReference type="EMBL" id="CAXAMM010011658">
    <property type="protein sequence ID" value="CAK9026699.1"/>
    <property type="molecule type" value="Genomic_DNA"/>
</dbReference>
<dbReference type="InterPro" id="IPR029063">
    <property type="entry name" value="SAM-dependent_MTases_sf"/>
</dbReference>
<accession>A0ABP0KIP5</accession>
<sequence length="415" mass="46870">MQVANTCWLRRFYPKTSVPAAPDDYPVNFRSVKDVYRWPNMFLEKAASCFGVKWVAQRLRRWKWELSTAFSGVGCAESAAISLAAAAKAFLKKHLTSNVRGTNHVQLSFACEIDGACQRVLRSTYGHCVFCDITKLNMTKNSSFCITHQKMCPIQHKLDDPTRPVCVDFSLMGQRKKQHGPSYATHKAFYDAVRKSNWSLVFIENVTEYQEQLVQQELGKPWCILSCRLDPRVLGMGCARARVFMVAYRTDKLVWDAPFGLNELVECLRGRVVMTAKDYYYMDLPRVKLSDANERNLADYNSESRKLQFPDLNQYAKNGRGRGETVDNALPTLTTTSGRLFSQAHHRFLHPDEMLASHALPISKDQGKACRAPTLELDKVPYTSKVHMAGNAINIPTIGSVMLAAALAFQPVQKP</sequence>
<keyword evidence="2" id="KW-1185">Reference proteome</keyword>
<name>A0ABP0KIP5_9DINO</name>
<dbReference type="Gene3D" id="3.40.50.150">
    <property type="entry name" value="Vaccinia Virus protein VP39"/>
    <property type="match status" value="1"/>
</dbReference>
<organism evidence="1 2">
    <name type="scientific">Durusdinium trenchii</name>
    <dbReference type="NCBI Taxonomy" id="1381693"/>
    <lineage>
        <taxon>Eukaryota</taxon>
        <taxon>Sar</taxon>
        <taxon>Alveolata</taxon>
        <taxon>Dinophyceae</taxon>
        <taxon>Suessiales</taxon>
        <taxon>Symbiodiniaceae</taxon>
        <taxon>Durusdinium</taxon>
    </lineage>
</organism>
<proteinExistence type="predicted"/>
<comment type="caution">
    <text evidence="1">The sequence shown here is derived from an EMBL/GenBank/DDBJ whole genome shotgun (WGS) entry which is preliminary data.</text>
</comment>
<gene>
    <name evidence="1" type="ORF">SCF082_LOCUS17618</name>
</gene>